<dbReference type="InterPro" id="IPR052020">
    <property type="entry name" value="Cyclic_di-GMP/3'3'-cGAMP_PDE"/>
</dbReference>
<dbReference type="SUPFAM" id="SSF109604">
    <property type="entry name" value="HD-domain/PDEase-like"/>
    <property type="match status" value="1"/>
</dbReference>
<evidence type="ECO:0000313" key="2">
    <source>
        <dbReference type="Proteomes" id="UP000737171"/>
    </source>
</evidence>
<gene>
    <name evidence="1" type="ORF">HLB44_28285</name>
</gene>
<evidence type="ECO:0008006" key="3">
    <source>
        <dbReference type="Google" id="ProtNLM"/>
    </source>
</evidence>
<keyword evidence="2" id="KW-1185">Reference proteome</keyword>
<dbReference type="CDD" id="cd00077">
    <property type="entry name" value="HDc"/>
    <property type="match status" value="1"/>
</dbReference>
<accession>A0ABX2EQH2</accession>
<comment type="caution">
    <text evidence="1">The sequence shown here is derived from an EMBL/GenBank/DDBJ whole genome shotgun (WGS) entry which is preliminary data.</text>
</comment>
<protein>
    <recommendedName>
        <fullName evidence="3">Phosphohydrolase</fullName>
    </recommendedName>
</protein>
<dbReference type="PANTHER" id="PTHR45228">
    <property type="entry name" value="CYCLIC DI-GMP PHOSPHODIESTERASE TM_0186-RELATED"/>
    <property type="match status" value="1"/>
</dbReference>
<organism evidence="1 2">
    <name type="scientific">Pseudaquabacterium terrae</name>
    <dbReference type="NCBI Taxonomy" id="2732868"/>
    <lineage>
        <taxon>Bacteria</taxon>
        <taxon>Pseudomonadati</taxon>
        <taxon>Pseudomonadota</taxon>
        <taxon>Betaproteobacteria</taxon>
        <taxon>Burkholderiales</taxon>
        <taxon>Sphaerotilaceae</taxon>
        <taxon>Pseudaquabacterium</taxon>
    </lineage>
</organism>
<dbReference type="EMBL" id="JABRWJ010000009">
    <property type="protein sequence ID" value="NRF70910.1"/>
    <property type="molecule type" value="Genomic_DNA"/>
</dbReference>
<dbReference type="Pfam" id="PF13487">
    <property type="entry name" value="HD_5"/>
    <property type="match status" value="1"/>
</dbReference>
<proteinExistence type="predicted"/>
<evidence type="ECO:0000313" key="1">
    <source>
        <dbReference type="EMBL" id="NRF70910.1"/>
    </source>
</evidence>
<dbReference type="Gene3D" id="1.10.3210.10">
    <property type="entry name" value="Hypothetical protein af1432"/>
    <property type="match status" value="1"/>
</dbReference>
<dbReference type="RefSeq" id="WP_173130958.1">
    <property type="nucleotide sequence ID" value="NZ_JABRWJ010000009.1"/>
</dbReference>
<sequence length="382" mass="41429">MKLLPLAELRARLAPGRPLPWGVRDERGHLLLGKGHLVDSEAMLEALLARGVFVEAGEAAAAQPDAAPAAAAPSDIATGTPFERWDKLCSNLATVLANPLEKLFLQRVREAALHVHALSEINTDLLLYLILRQDHGRFETYGITHALHVACVCNLLAQRLGWDRNDQQRVIGAALTMNLAMIDLQGVLARQPSPPTKRQRELIHEHPTQAVRLLRAAGLDDEPWLAAVEDHHERRGGGGYPRNRAEPGTMAQLLRLTDQFTAKHSARATRSALPAQLAARQLFIENPGDPLAALLIKEFGIYPPGCLVRLTSGELGIVVRRGRSANAPWVATLTTSQGRAVAAPALRDTARSEYAITSSVPEPASRPRLAPQAFYPEAAVAA</sequence>
<dbReference type="InterPro" id="IPR003607">
    <property type="entry name" value="HD/PDEase_dom"/>
</dbReference>
<name>A0ABX2EQH2_9BURK</name>
<reference evidence="1 2" key="1">
    <citation type="submission" date="2020-05" db="EMBL/GenBank/DDBJ databases">
        <title>Aquincola sp. isolate from soil.</title>
        <authorList>
            <person name="Han J."/>
            <person name="Kim D.-U."/>
        </authorList>
    </citation>
    <scope>NUCLEOTIDE SEQUENCE [LARGE SCALE GENOMIC DNA]</scope>
    <source>
        <strain evidence="1 2">S2</strain>
    </source>
</reference>
<dbReference type="Proteomes" id="UP000737171">
    <property type="component" value="Unassembled WGS sequence"/>
</dbReference>